<protein>
    <submittedName>
        <fullName evidence="3">Glycosyltransferase</fullName>
        <ecNumber evidence="3">2.4.-.-</ecNumber>
    </submittedName>
</protein>
<dbReference type="SUPFAM" id="SSF53756">
    <property type="entry name" value="UDP-Glycosyltransferase/glycogen phosphorylase"/>
    <property type="match status" value="1"/>
</dbReference>
<proteinExistence type="predicted"/>
<evidence type="ECO:0000259" key="1">
    <source>
        <dbReference type="Pfam" id="PF00534"/>
    </source>
</evidence>
<dbReference type="Proteomes" id="UP001222770">
    <property type="component" value="Unassembled WGS sequence"/>
</dbReference>
<sequence>MDTSYGGPAVSVPSLALAMKPLGFDPIFVSVDRSDARNSLIEKANEPWFKALPAGTPIGYGSFELAGLLDKVISDSGAGIVHVHSVWGHPTIAAHRAARRRSIPLVISPRSELYAESLKKSRMLKSVFMTCFIRGVLRYASLLHATDQKELEALGQFVGLDRVALVPNGVDLTLGAMLESAPDAKRRLGIDPDVRVILFLSRLHPRKNPEGVIRAWLTAGLAHRGWNLIMAGQPEEASYQRELEALVPVEFKSSVHWLGHVAGERKRSAFAAADIFCLPSFFENFGIAIAEALACSVPVVTTEETPWQELREKDAGRLVASNDINALACTLEELAGMPEAELGLIGERGRAIVEKYTWGSAGQSMADAYARIQTQSAS</sequence>
<name>A0ABT6CMG5_9SPHN</name>
<dbReference type="EMBL" id="JAROCY010000019">
    <property type="protein sequence ID" value="MDF8334996.1"/>
    <property type="molecule type" value="Genomic_DNA"/>
</dbReference>
<dbReference type="InterPro" id="IPR050194">
    <property type="entry name" value="Glycosyltransferase_grp1"/>
</dbReference>
<evidence type="ECO:0000313" key="3">
    <source>
        <dbReference type="EMBL" id="MDF8334996.1"/>
    </source>
</evidence>
<dbReference type="GO" id="GO:0016757">
    <property type="term" value="F:glycosyltransferase activity"/>
    <property type="evidence" value="ECO:0007669"/>
    <property type="project" value="UniProtKB-KW"/>
</dbReference>
<evidence type="ECO:0000259" key="2">
    <source>
        <dbReference type="Pfam" id="PF13579"/>
    </source>
</evidence>
<dbReference type="Pfam" id="PF13579">
    <property type="entry name" value="Glyco_trans_4_4"/>
    <property type="match status" value="1"/>
</dbReference>
<accession>A0ABT6CMG5</accession>
<keyword evidence="3" id="KW-0808">Transferase</keyword>
<gene>
    <name evidence="3" type="ORF">POM99_17445</name>
</gene>
<dbReference type="InterPro" id="IPR001296">
    <property type="entry name" value="Glyco_trans_1"/>
</dbReference>
<dbReference type="PANTHER" id="PTHR45947:SF3">
    <property type="entry name" value="SULFOQUINOVOSYL TRANSFERASE SQD2"/>
    <property type="match status" value="1"/>
</dbReference>
<organism evidence="3 4">
    <name type="scientific">Novosphingobium cyanobacteriorum</name>
    <dbReference type="NCBI Taxonomy" id="3024215"/>
    <lineage>
        <taxon>Bacteria</taxon>
        <taxon>Pseudomonadati</taxon>
        <taxon>Pseudomonadota</taxon>
        <taxon>Alphaproteobacteria</taxon>
        <taxon>Sphingomonadales</taxon>
        <taxon>Sphingomonadaceae</taxon>
        <taxon>Novosphingobium</taxon>
    </lineage>
</organism>
<dbReference type="InterPro" id="IPR028098">
    <property type="entry name" value="Glyco_trans_4-like_N"/>
</dbReference>
<evidence type="ECO:0000313" key="4">
    <source>
        <dbReference type="Proteomes" id="UP001222770"/>
    </source>
</evidence>
<feature type="domain" description="Glycosyl transferase family 1" evidence="1">
    <location>
        <begin position="183"/>
        <end position="335"/>
    </location>
</feature>
<dbReference type="PANTHER" id="PTHR45947">
    <property type="entry name" value="SULFOQUINOVOSYL TRANSFERASE SQD2"/>
    <property type="match status" value="1"/>
</dbReference>
<dbReference type="Pfam" id="PF00534">
    <property type="entry name" value="Glycos_transf_1"/>
    <property type="match status" value="1"/>
</dbReference>
<reference evidence="3 4" key="1">
    <citation type="submission" date="2023-03" db="EMBL/GenBank/DDBJ databases">
        <title>Novosphingobium cyanobacteriorum sp. nov., isolated from a eutrophic reservoir during the Microcystis bloom period.</title>
        <authorList>
            <person name="Kang M."/>
            <person name="Le V."/>
            <person name="Ko S.-R."/>
            <person name="Lee S.-A."/>
            <person name="Ahn C.-Y."/>
        </authorList>
    </citation>
    <scope>NUCLEOTIDE SEQUENCE [LARGE SCALE GENOMIC DNA]</scope>
    <source>
        <strain evidence="3 4">HBC54</strain>
    </source>
</reference>
<dbReference type="EC" id="2.4.-.-" evidence="3"/>
<comment type="caution">
    <text evidence="3">The sequence shown here is derived from an EMBL/GenBank/DDBJ whole genome shotgun (WGS) entry which is preliminary data.</text>
</comment>
<feature type="domain" description="Glycosyltransferase subfamily 4-like N-terminal" evidence="2">
    <location>
        <begin position="6"/>
        <end position="169"/>
    </location>
</feature>
<dbReference type="RefSeq" id="WP_277279766.1">
    <property type="nucleotide sequence ID" value="NZ_JAROCY010000019.1"/>
</dbReference>
<keyword evidence="3" id="KW-0328">Glycosyltransferase</keyword>
<keyword evidence="4" id="KW-1185">Reference proteome</keyword>
<dbReference type="Gene3D" id="3.40.50.2000">
    <property type="entry name" value="Glycogen Phosphorylase B"/>
    <property type="match status" value="2"/>
</dbReference>